<evidence type="ECO:0000313" key="1">
    <source>
        <dbReference type="EMBL" id="GCE60206.1"/>
    </source>
</evidence>
<sequence>MMAVTLRWETILMPEERKEGHQLSDLRFQSTDYWKSFPTPTLQ</sequence>
<dbReference type="EMBL" id="BIFY01000030">
    <property type="protein sequence ID" value="GCE60206.1"/>
    <property type="molecule type" value="Genomic_DNA"/>
</dbReference>
<evidence type="ECO:0000313" key="2">
    <source>
        <dbReference type="Proteomes" id="UP000289660"/>
    </source>
</evidence>
<comment type="caution">
    <text evidence="1">The sequence shown here is derived from an EMBL/GenBank/DDBJ whole genome shotgun (WGS) entry which is preliminary data.</text>
</comment>
<dbReference type="Proteomes" id="UP000289660">
    <property type="component" value="Unassembled WGS sequence"/>
</dbReference>
<reference evidence="2" key="1">
    <citation type="submission" date="2018-12" db="EMBL/GenBank/DDBJ databases">
        <title>Genome sequence of Microcystis aeruginosa NIES-4285.</title>
        <authorList>
            <person name="Tanabe Y."/>
        </authorList>
    </citation>
    <scope>NUCLEOTIDE SEQUENCE [LARGE SCALE GENOMIC DNA]</scope>
    <source>
        <strain evidence="2">NIES-4285</strain>
    </source>
</reference>
<proteinExistence type="predicted"/>
<dbReference type="AlphaFoldDB" id="A0A402DDD0"/>
<gene>
    <name evidence="1" type="ORF">MiAbB_02126</name>
</gene>
<name>A0A402DDD0_MICAE</name>
<organism evidence="1 2">
    <name type="scientific">Microcystis aeruginosa NIES-4285</name>
    <dbReference type="NCBI Taxonomy" id="2497681"/>
    <lineage>
        <taxon>Bacteria</taxon>
        <taxon>Bacillati</taxon>
        <taxon>Cyanobacteriota</taxon>
        <taxon>Cyanophyceae</taxon>
        <taxon>Oscillatoriophycideae</taxon>
        <taxon>Chroococcales</taxon>
        <taxon>Microcystaceae</taxon>
        <taxon>Microcystis</taxon>
    </lineage>
</organism>
<dbReference type="RefSeq" id="WP_002753613.1">
    <property type="nucleotide sequence ID" value="NZ_BIFY01000030.1"/>
</dbReference>
<accession>A0A402DDD0</accession>
<protein>
    <submittedName>
        <fullName evidence="1">Uncharacterized protein</fullName>
    </submittedName>
</protein>